<dbReference type="PANTHER" id="PTHR23506:SF23">
    <property type="entry name" value="GH10249P"/>
    <property type="match status" value="1"/>
</dbReference>
<dbReference type="OrthoDB" id="5086884at2759"/>
<evidence type="ECO:0000313" key="9">
    <source>
        <dbReference type="Proteomes" id="UP000825890"/>
    </source>
</evidence>
<comment type="caution">
    <text evidence="8">The sequence shown here is derived from an EMBL/GenBank/DDBJ whole genome shotgun (WGS) entry which is preliminary data.</text>
</comment>
<feature type="transmembrane region" description="Helical" evidence="6">
    <location>
        <begin position="57"/>
        <end position="77"/>
    </location>
</feature>
<keyword evidence="5 6" id="KW-0472">Membrane</keyword>
<evidence type="ECO:0000259" key="7">
    <source>
        <dbReference type="PROSITE" id="PS50850"/>
    </source>
</evidence>
<dbReference type="PANTHER" id="PTHR23506">
    <property type="entry name" value="GH10249P"/>
    <property type="match status" value="1"/>
</dbReference>
<keyword evidence="9" id="KW-1185">Reference proteome</keyword>
<keyword evidence="4 6" id="KW-1133">Transmembrane helix</keyword>
<dbReference type="CDD" id="cd17325">
    <property type="entry name" value="MFS_MdtG_SLC18_like"/>
    <property type="match status" value="1"/>
</dbReference>
<evidence type="ECO:0000256" key="3">
    <source>
        <dbReference type="ARBA" id="ARBA00022692"/>
    </source>
</evidence>
<dbReference type="Proteomes" id="UP000825890">
    <property type="component" value="Unassembled WGS sequence"/>
</dbReference>
<dbReference type="InterPro" id="IPR036259">
    <property type="entry name" value="MFS_trans_sf"/>
</dbReference>
<feature type="transmembrane region" description="Helical" evidence="6">
    <location>
        <begin position="348"/>
        <end position="367"/>
    </location>
</feature>
<dbReference type="PROSITE" id="PS50850">
    <property type="entry name" value="MFS"/>
    <property type="match status" value="1"/>
</dbReference>
<evidence type="ECO:0000256" key="1">
    <source>
        <dbReference type="ARBA" id="ARBA00004141"/>
    </source>
</evidence>
<comment type="subcellular location">
    <subcellularLocation>
        <location evidence="1">Membrane</location>
        <topology evidence="1">Multi-pass membrane protein</topology>
    </subcellularLocation>
</comment>
<organism evidence="8 9">
    <name type="scientific">Cercospora kikuchii</name>
    <dbReference type="NCBI Taxonomy" id="84275"/>
    <lineage>
        <taxon>Eukaryota</taxon>
        <taxon>Fungi</taxon>
        <taxon>Dikarya</taxon>
        <taxon>Ascomycota</taxon>
        <taxon>Pezizomycotina</taxon>
        <taxon>Dothideomycetes</taxon>
        <taxon>Dothideomycetidae</taxon>
        <taxon>Mycosphaerellales</taxon>
        <taxon>Mycosphaerellaceae</taxon>
        <taxon>Cercospora</taxon>
    </lineage>
</organism>
<feature type="transmembrane region" description="Helical" evidence="6">
    <location>
        <begin position="471"/>
        <end position="491"/>
    </location>
</feature>
<proteinExistence type="predicted"/>
<dbReference type="GO" id="GO:0022857">
    <property type="term" value="F:transmembrane transporter activity"/>
    <property type="evidence" value="ECO:0007669"/>
    <property type="project" value="InterPro"/>
</dbReference>
<feature type="transmembrane region" description="Helical" evidence="6">
    <location>
        <begin position="282"/>
        <end position="307"/>
    </location>
</feature>
<feature type="transmembrane region" description="Helical" evidence="6">
    <location>
        <begin position="313"/>
        <end position="336"/>
    </location>
</feature>
<reference evidence="8 9" key="1">
    <citation type="submission" date="2021-01" db="EMBL/GenBank/DDBJ databases">
        <title>Cercospora kikuchii MAFF 305040 whole genome shotgun sequence.</title>
        <authorList>
            <person name="Kashiwa T."/>
            <person name="Suzuki T."/>
        </authorList>
    </citation>
    <scope>NUCLEOTIDE SEQUENCE [LARGE SCALE GENOMIC DNA]</scope>
    <source>
        <strain evidence="8 9">MAFF 305040</strain>
    </source>
</reference>
<evidence type="ECO:0000313" key="8">
    <source>
        <dbReference type="EMBL" id="GIZ45937.1"/>
    </source>
</evidence>
<feature type="transmembrane region" description="Helical" evidence="6">
    <location>
        <begin position="436"/>
        <end position="459"/>
    </location>
</feature>
<dbReference type="AlphaFoldDB" id="A0A9P3CQY3"/>
<evidence type="ECO:0000256" key="5">
    <source>
        <dbReference type="ARBA" id="ARBA00023136"/>
    </source>
</evidence>
<feature type="transmembrane region" description="Helical" evidence="6">
    <location>
        <begin position="178"/>
        <end position="197"/>
    </location>
</feature>
<dbReference type="InterPro" id="IPR050930">
    <property type="entry name" value="MFS_Vesicular_Transporter"/>
</dbReference>
<dbReference type="RefSeq" id="XP_044660424.1">
    <property type="nucleotide sequence ID" value="XM_044804489.1"/>
</dbReference>
<protein>
    <recommendedName>
        <fullName evidence="7">Major facilitator superfamily (MFS) profile domain-containing protein</fullName>
    </recommendedName>
</protein>
<keyword evidence="2" id="KW-0813">Transport</keyword>
<keyword evidence="3 6" id="KW-0812">Transmembrane</keyword>
<feature type="transmembrane region" description="Helical" evidence="6">
    <location>
        <begin position="15"/>
        <end position="37"/>
    </location>
</feature>
<dbReference type="GO" id="GO:0016020">
    <property type="term" value="C:membrane"/>
    <property type="evidence" value="ECO:0007669"/>
    <property type="project" value="UniProtKB-SubCell"/>
</dbReference>
<dbReference type="GeneID" id="68294658"/>
<feature type="transmembrane region" description="Helical" evidence="6">
    <location>
        <begin position="373"/>
        <end position="393"/>
    </location>
</feature>
<feature type="transmembrane region" description="Helical" evidence="6">
    <location>
        <begin position="119"/>
        <end position="137"/>
    </location>
</feature>
<dbReference type="EMBL" id="BOLY01000006">
    <property type="protein sequence ID" value="GIZ45937.1"/>
    <property type="molecule type" value="Genomic_DNA"/>
</dbReference>
<dbReference type="InterPro" id="IPR020846">
    <property type="entry name" value="MFS_dom"/>
</dbReference>
<dbReference type="Gene3D" id="1.20.1250.20">
    <property type="entry name" value="MFS general substrate transporter like domains"/>
    <property type="match status" value="2"/>
</dbReference>
<dbReference type="Pfam" id="PF07690">
    <property type="entry name" value="MFS_1"/>
    <property type="match status" value="1"/>
</dbReference>
<feature type="transmembrane region" description="Helical" evidence="6">
    <location>
        <begin position="149"/>
        <end position="172"/>
    </location>
</feature>
<sequence>MASARSAVRSFRGSTAFITFAISYAIFTDQFLFAAIIPVYPYSLEERVGVSKDQVQFWVAILLGVFGLASVVTSLPWGWYTDRTKSRRVPFMVGLLVLLGSTLILWFARTVAGHVVGRALQGLASVVVWTTGLAVLVDTVGQEHIGEYVGYIGIGLNAGSLIAPFLGGIVFAKCGYHAVFGLIVSIIVLDILFRLVMIEKRFRLEAQFSMSTTPCDITLELGPSGDLVNKKKFPSIAIDQLSLSSELTLVPKLDTNTTTPTPTTKPFSSIPPIFRLLASMRFLTSLWGIFILATVFSGFQATLPLFVHTTFSWTSIGSGLIFIPLSLPSLFGPYIGSLCDRHANSSRWFAVAGYMTFCGSLVSLRFVERDTMGHKVMLCGLLCCVGSCMALILEPLFKEVTERAERLEKEDGIAKAASDDAKAGASETSPGYYGSAYAWFNIAWSFGNFVGPLMAGMIMDHAGWKTMTWSLGLLGGVSAIPIGLWCGGWYFSTPSKDEEKK</sequence>
<evidence type="ECO:0000256" key="6">
    <source>
        <dbReference type="SAM" id="Phobius"/>
    </source>
</evidence>
<gene>
    <name evidence="8" type="ORF">CKM354_000908300</name>
</gene>
<dbReference type="SUPFAM" id="SSF103473">
    <property type="entry name" value="MFS general substrate transporter"/>
    <property type="match status" value="1"/>
</dbReference>
<accession>A0A9P3CQY3</accession>
<feature type="domain" description="Major facilitator superfamily (MFS) profile" evidence="7">
    <location>
        <begin position="18"/>
        <end position="501"/>
    </location>
</feature>
<evidence type="ECO:0000256" key="4">
    <source>
        <dbReference type="ARBA" id="ARBA00022989"/>
    </source>
</evidence>
<evidence type="ECO:0000256" key="2">
    <source>
        <dbReference type="ARBA" id="ARBA00022448"/>
    </source>
</evidence>
<name>A0A9P3CQY3_9PEZI</name>
<feature type="transmembrane region" description="Helical" evidence="6">
    <location>
        <begin position="89"/>
        <end position="107"/>
    </location>
</feature>
<dbReference type="InterPro" id="IPR011701">
    <property type="entry name" value="MFS"/>
</dbReference>